<reference evidence="1 2" key="1">
    <citation type="submission" date="2018-10" db="EMBL/GenBank/DDBJ databases">
        <authorList>
            <consortium name="IHU Genomes"/>
        </authorList>
    </citation>
    <scope>NUCLEOTIDE SEQUENCE [LARGE SCALE GENOMIC DNA]</scope>
    <source>
        <strain evidence="1 2">A1</strain>
    </source>
</reference>
<dbReference type="InterPro" id="IPR036691">
    <property type="entry name" value="Endo/exonu/phosph_ase_sf"/>
</dbReference>
<accession>A0A5K0U6U3</accession>
<proteinExistence type="predicted"/>
<keyword evidence="2" id="KW-1185">Reference proteome</keyword>
<name>A0A5K0U6U3_9VIRU</name>
<evidence type="ECO:0000313" key="1">
    <source>
        <dbReference type="EMBL" id="VBB17669.1"/>
    </source>
</evidence>
<protein>
    <recommendedName>
        <fullName evidence="3">Endonuclease/exonuclease/phosphatase domain-containing protein</fullName>
    </recommendedName>
</protein>
<dbReference type="SUPFAM" id="SSF56219">
    <property type="entry name" value="DNase I-like"/>
    <property type="match status" value="1"/>
</dbReference>
<organism evidence="1 2">
    <name type="scientific">Yasminevirus sp. GU-2018</name>
    <dbReference type="NCBI Taxonomy" id="2420051"/>
    <lineage>
        <taxon>Viruses</taxon>
        <taxon>Varidnaviria</taxon>
        <taxon>Bamfordvirae</taxon>
        <taxon>Nucleocytoviricota</taxon>
        <taxon>Megaviricetes</taxon>
        <taxon>Imitervirales</taxon>
        <taxon>Mimiviridae</taxon>
        <taxon>Klosneuvirinae</taxon>
        <taxon>Yasminevirus</taxon>
        <taxon>Yasminevirus saudimassiliense</taxon>
    </lineage>
</organism>
<evidence type="ECO:0008006" key="3">
    <source>
        <dbReference type="Google" id="ProtNLM"/>
    </source>
</evidence>
<comment type="caution">
    <text evidence="1">The sequence shown here is derived from an EMBL/GenBank/DDBJ whole genome shotgun (WGS) entry which is preliminary data.</text>
</comment>
<gene>
    <name evidence="1" type="ORF">YASMINEVIRUS_132</name>
</gene>
<dbReference type="Proteomes" id="UP000594342">
    <property type="component" value="Unassembled WGS sequence"/>
</dbReference>
<dbReference type="EMBL" id="UPSH01000001">
    <property type="protein sequence ID" value="VBB17669.1"/>
    <property type="molecule type" value="Genomic_DNA"/>
</dbReference>
<dbReference type="Gene3D" id="3.60.10.10">
    <property type="entry name" value="Endonuclease/exonuclease/phosphatase"/>
    <property type="match status" value="1"/>
</dbReference>
<evidence type="ECO:0000313" key="2">
    <source>
        <dbReference type="Proteomes" id="UP000594342"/>
    </source>
</evidence>
<sequence length="93" mass="10762">MNKEYTFIVGDLNLDYFDQNEFPKSIYAGYAVYDDTPRNSDTTIVLRPNESNKIINHVLNLGHIFSPLSIVIHNNIDFSDHYPVETVFKYMAS</sequence>